<dbReference type="RefSeq" id="WP_386755571.1">
    <property type="nucleotide sequence ID" value="NZ_JBHSNM010000005.1"/>
</dbReference>
<proteinExistence type="predicted"/>
<keyword evidence="3" id="KW-1185">Reference proteome</keyword>
<sequence>MSTARCGTALALCLLAGVAAAGTPAAPGAALLSPTAVFAAWDTDRNQSLSPAEFNAGWARIERTAALRQLRAQFAARDRNRDGALDAGEYATLELVRKAGTNAPPIARFDSDRSGGLRFEEYVALVTALAPKPAAAPATKANANAKPR</sequence>
<dbReference type="EMBL" id="JBHSNM010000005">
    <property type="protein sequence ID" value="MFC5571014.1"/>
    <property type="molecule type" value="Genomic_DNA"/>
</dbReference>
<dbReference type="SUPFAM" id="SSF47473">
    <property type="entry name" value="EF-hand"/>
    <property type="match status" value="1"/>
</dbReference>
<evidence type="ECO:0000313" key="3">
    <source>
        <dbReference type="Proteomes" id="UP001596036"/>
    </source>
</evidence>
<dbReference type="InterPro" id="IPR011992">
    <property type="entry name" value="EF-hand-dom_pair"/>
</dbReference>
<dbReference type="Gene3D" id="1.10.238.10">
    <property type="entry name" value="EF-hand"/>
    <property type="match status" value="1"/>
</dbReference>
<feature type="chain" id="PRO_5045810497" evidence="1">
    <location>
        <begin position="22"/>
        <end position="148"/>
    </location>
</feature>
<gene>
    <name evidence="2" type="ORF">ACFPN1_13185</name>
</gene>
<dbReference type="Proteomes" id="UP001596036">
    <property type="component" value="Unassembled WGS sequence"/>
</dbReference>
<protein>
    <submittedName>
        <fullName evidence="2">EF-hand domain-containing protein</fullName>
    </submittedName>
</protein>
<dbReference type="PROSITE" id="PS00018">
    <property type="entry name" value="EF_HAND_1"/>
    <property type="match status" value="2"/>
</dbReference>
<feature type="signal peptide" evidence="1">
    <location>
        <begin position="1"/>
        <end position="21"/>
    </location>
</feature>
<evidence type="ECO:0000313" key="2">
    <source>
        <dbReference type="EMBL" id="MFC5571014.1"/>
    </source>
</evidence>
<name>A0ABW0SPV1_9GAMM</name>
<evidence type="ECO:0000256" key="1">
    <source>
        <dbReference type="SAM" id="SignalP"/>
    </source>
</evidence>
<organism evidence="2 3">
    <name type="scientific">Lysobacter yangpyeongensis</name>
    <dbReference type="NCBI Taxonomy" id="346182"/>
    <lineage>
        <taxon>Bacteria</taxon>
        <taxon>Pseudomonadati</taxon>
        <taxon>Pseudomonadota</taxon>
        <taxon>Gammaproteobacteria</taxon>
        <taxon>Lysobacterales</taxon>
        <taxon>Lysobacteraceae</taxon>
        <taxon>Lysobacter</taxon>
    </lineage>
</organism>
<reference evidence="3" key="1">
    <citation type="journal article" date="2019" name="Int. J. Syst. Evol. Microbiol.">
        <title>The Global Catalogue of Microorganisms (GCM) 10K type strain sequencing project: providing services to taxonomists for standard genome sequencing and annotation.</title>
        <authorList>
            <consortium name="The Broad Institute Genomics Platform"/>
            <consortium name="The Broad Institute Genome Sequencing Center for Infectious Disease"/>
            <person name="Wu L."/>
            <person name="Ma J."/>
        </authorList>
    </citation>
    <scope>NUCLEOTIDE SEQUENCE [LARGE SCALE GENOMIC DNA]</scope>
    <source>
        <strain evidence="3">KACC 11407</strain>
    </source>
</reference>
<accession>A0ABW0SPV1</accession>
<keyword evidence="1" id="KW-0732">Signal</keyword>
<dbReference type="InterPro" id="IPR018247">
    <property type="entry name" value="EF_Hand_1_Ca_BS"/>
</dbReference>
<comment type="caution">
    <text evidence="2">The sequence shown here is derived from an EMBL/GenBank/DDBJ whole genome shotgun (WGS) entry which is preliminary data.</text>
</comment>